<evidence type="ECO:0000256" key="2">
    <source>
        <dbReference type="ARBA" id="ARBA00022801"/>
    </source>
</evidence>
<dbReference type="EMBL" id="CP136336">
    <property type="protein sequence ID" value="WOB09838.1"/>
    <property type="molecule type" value="Genomic_DNA"/>
</dbReference>
<feature type="signal peptide" evidence="4">
    <location>
        <begin position="1"/>
        <end position="22"/>
    </location>
</feature>
<dbReference type="InterPro" id="IPR013320">
    <property type="entry name" value="ConA-like_dom_sf"/>
</dbReference>
<dbReference type="Pfam" id="PF00722">
    <property type="entry name" value="Glyco_hydro_16"/>
    <property type="match status" value="1"/>
</dbReference>
<evidence type="ECO:0000256" key="1">
    <source>
        <dbReference type="ARBA" id="ARBA00006865"/>
    </source>
</evidence>
<comment type="similarity">
    <text evidence="1">Belongs to the glycosyl hydrolase 16 family.</text>
</comment>
<dbReference type="InterPro" id="IPR000757">
    <property type="entry name" value="Beta-glucanase-like"/>
</dbReference>
<dbReference type="Gene3D" id="2.60.120.200">
    <property type="match status" value="1"/>
</dbReference>
<dbReference type="Proteomes" id="UP001303946">
    <property type="component" value="Chromosome"/>
</dbReference>
<feature type="chain" id="PRO_5046566741" evidence="4">
    <location>
        <begin position="23"/>
        <end position="232"/>
    </location>
</feature>
<proteinExistence type="inferred from homology"/>
<dbReference type="PROSITE" id="PS51762">
    <property type="entry name" value="GH16_2"/>
    <property type="match status" value="1"/>
</dbReference>
<evidence type="ECO:0000256" key="4">
    <source>
        <dbReference type="SAM" id="SignalP"/>
    </source>
</evidence>
<keyword evidence="4" id="KW-0732">Signal</keyword>
<evidence type="ECO:0000313" key="6">
    <source>
        <dbReference type="EMBL" id="WOB09838.1"/>
    </source>
</evidence>
<evidence type="ECO:0000313" key="7">
    <source>
        <dbReference type="Proteomes" id="UP001303946"/>
    </source>
</evidence>
<reference evidence="6 7" key="1">
    <citation type="submission" date="2023-10" db="EMBL/GenBank/DDBJ databases">
        <title>Bacteria for the degradation of biodegradable plastic PBAT(Polybutylene adipate terephthalate).</title>
        <authorList>
            <person name="Weon H.-Y."/>
            <person name="Yeon J."/>
        </authorList>
    </citation>
    <scope>NUCLEOTIDE SEQUENCE [LARGE SCALE GENOMIC DNA]</scope>
    <source>
        <strain evidence="6 7">SBD 7-3</strain>
    </source>
</reference>
<name>A0ABZ0D439_9BURK</name>
<keyword evidence="7" id="KW-1185">Reference proteome</keyword>
<dbReference type="PRINTS" id="PR00737">
    <property type="entry name" value="GLHYDRLASE16"/>
</dbReference>
<keyword evidence="2" id="KW-0378">Hydrolase</keyword>
<accession>A0ABZ0D439</accession>
<organism evidence="6 7">
    <name type="scientific">Piscinibacter gummiphilus</name>
    <dbReference type="NCBI Taxonomy" id="946333"/>
    <lineage>
        <taxon>Bacteria</taxon>
        <taxon>Pseudomonadati</taxon>
        <taxon>Pseudomonadota</taxon>
        <taxon>Betaproteobacteria</taxon>
        <taxon>Burkholderiales</taxon>
        <taxon>Sphaerotilaceae</taxon>
        <taxon>Piscinibacter</taxon>
    </lineage>
</organism>
<protein>
    <submittedName>
        <fullName evidence="6">Family 16 glycosylhydrolase</fullName>
    </submittedName>
</protein>
<evidence type="ECO:0000256" key="3">
    <source>
        <dbReference type="ARBA" id="ARBA00023295"/>
    </source>
</evidence>
<feature type="domain" description="GH16" evidence="5">
    <location>
        <begin position="11"/>
        <end position="232"/>
    </location>
</feature>
<evidence type="ECO:0000259" key="5">
    <source>
        <dbReference type="PROSITE" id="PS51762"/>
    </source>
</evidence>
<dbReference type="SUPFAM" id="SSF49899">
    <property type="entry name" value="Concanavalin A-like lectins/glucanases"/>
    <property type="match status" value="1"/>
</dbReference>
<dbReference type="InterPro" id="IPR008264">
    <property type="entry name" value="Beta_glucanase"/>
</dbReference>
<sequence length="232" mass="25575">MNKLLRTVALVVAASTTAPAFAANFFEGFDGSGGAGGAWETASWANGDIFGCTFAYSEVWRSGGSLVANVNSSNRSNVKCAEVRTWQSFTYGKFVTRLQPSTIAGSNTSFFLYTGTAGTSSHFEIDIEFINSGRTLHTNVWTNGRQNYQQFSVATGWRTIGFEWRPSYVRWFHVEANGTEREFRRVNTSISTPMRLMMNHWVGNNSAGAVNFVGTYYGGGGAAYYDWVRVSD</sequence>
<dbReference type="RefSeq" id="WP_316702712.1">
    <property type="nucleotide sequence ID" value="NZ_CP136336.1"/>
</dbReference>
<keyword evidence="3" id="KW-0326">Glycosidase</keyword>
<gene>
    <name evidence="6" type="ORF">RXV79_07165</name>
</gene>